<dbReference type="PROSITE" id="PS51273">
    <property type="entry name" value="GATASE_TYPE_1"/>
    <property type="match status" value="1"/>
</dbReference>
<dbReference type="InterPro" id="IPR017926">
    <property type="entry name" value="GATASE"/>
</dbReference>
<feature type="domain" description="Glutamine amidotransferase" evidence="5">
    <location>
        <begin position="159"/>
        <end position="275"/>
    </location>
</feature>
<dbReference type="InterPro" id="IPR006221">
    <property type="entry name" value="TrpG/PapA_dom"/>
</dbReference>
<comment type="pathway">
    <text evidence="1">Amino-acid biosynthesis; L-tryptophan biosynthesis; L-tryptophan from chorismate: step 1/5.</text>
</comment>
<evidence type="ECO:0000256" key="3">
    <source>
        <dbReference type="ARBA" id="ARBA00022822"/>
    </source>
</evidence>
<feature type="non-terminal residue" evidence="6">
    <location>
        <position position="299"/>
    </location>
</feature>
<dbReference type="Pfam" id="PF00117">
    <property type="entry name" value="GATase"/>
    <property type="match status" value="2"/>
</dbReference>
<dbReference type="Proteomes" id="UP000218209">
    <property type="component" value="Unassembled WGS sequence"/>
</dbReference>
<dbReference type="AlphaFoldDB" id="A0A1X6PGD2"/>
<dbReference type="GO" id="GO:0004049">
    <property type="term" value="F:anthranilate synthase activity"/>
    <property type="evidence" value="ECO:0007669"/>
    <property type="project" value="UniProtKB-EC"/>
</dbReference>
<evidence type="ECO:0000256" key="1">
    <source>
        <dbReference type="ARBA" id="ARBA00004873"/>
    </source>
</evidence>
<evidence type="ECO:0000313" key="7">
    <source>
        <dbReference type="Proteomes" id="UP000218209"/>
    </source>
</evidence>
<dbReference type="EMBL" id="KV918786">
    <property type="protein sequence ID" value="OSX79815.1"/>
    <property type="molecule type" value="Genomic_DNA"/>
</dbReference>
<dbReference type="OrthoDB" id="524799at2759"/>
<evidence type="ECO:0000256" key="4">
    <source>
        <dbReference type="ARBA" id="ARBA00022962"/>
    </source>
</evidence>
<dbReference type="SUPFAM" id="SSF52317">
    <property type="entry name" value="Class I glutamine amidotransferase-like"/>
    <property type="match status" value="1"/>
</dbReference>
<evidence type="ECO:0000256" key="2">
    <source>
        <dbReference type="ARBA" id="ARBA00012266"/>
    </source>
</evidence>
<dbReference type="PRINTS" id="PR00096">
    <property type="entry name" value="GATASE"/>
</dbReference>
<proteinExistence type="predicted"/>
<dbReference type="EC" id="4.1.3.27" evidence="2"/>
<dbReference type="PANTHER" id="PTHR43418:SF4">
    <property type="entry name" value="MULTIFUNCTIONAL TRYPTOPHAN BIOSYNTHESIS PROTEIN"/>
    <property type="match status" value="1"/>
</dbReference>
<dbReference type="GO" id="GO:0000162">
    <property type="term" value="P:L-tryptophan biosynthetic process"/>
    <property type="evidence" value="ECO:0007669"/>
    <property type="project" value="UniProtKB-KW"/>
</dbReference>
<sequence>MRRLAPLRPHTSPRHCCYPPAPPPPRGLFHRPWCGRPPPPHSPTPNNPICHPPPATRPVRTLLIDNYDSYTYNLYQLLATVNGVPPTVVTNDAYPSLASAIAAIGPFDNIVVSPGPGTPDAAADLPALAADALASTAGAGGGGGGGGGDDGGSGGGSPLPVLGVCLGLQGLCAAAGARVGPAPDGPVHGRLATVERSPAGRGCPLLGRLPVDAWQAVRYHSLAVDAAGLPPWLTPTAWAAGVLMAVRHTSRHLYGVQFHPESVATEYGAELLAAFRDLTLEAATAAAAAAAAAGQPPGL</sequence>
<dbReference type="GO" id="GO:0005829">
    <property type="term" value="C:cytosol"/>
    <property type="evidence" value="ECO:0007669"/>
    <property type="project" value="TreeGrafter"/>
</dbReference>
<accession>A0A1X6PGD2</accession>
<evidence type="ECO:0000259" key="5">
    <source>
        <dbReference type="Pfam" id="PF00117"/>
    </source>
</evidence>
<keyword evidence="3" id="KW-0822">Tryptophan biosynthesis</keyword>
<dbReference type="CDD" id="cd01743">
    <property type="entry name" value="GATase1_Anthranilate_Synthase"/>
    <property type="match status" value="1"/>
</dbReference>
<dbReference type="PANTHER" id="PTHR43418">
    <property type="entry name" value="MULTIFUNCTIONAL TRYPTOPHAN BIOSYNTHESIS PROTEIN-RELATED"/>
    <property type="match status" value="1"/>
</dbReference>
<keyword evidence="4" id="KW-0315">Glutamine amidotransferase</keyword>
<dbReference type="InterPro" id="IPR029062">
    <property type="entry name" value="Class_I_gatase-like"/>
</dbReference>
<name>A0A1X6PGD2_PORUM</name>
<dbReference type="InterPro" id="IPR050472">
    <property type="entry name" value="Anth_synth/Amidotransfase"/>
</dbReference>
<keyword evidence="3" id="KW-0057">Aromatic amino acid biosynthesis</keyword>
<evidence type="ECO:0000313" key="6">
    <source>
        <dbReference type="EMBL" id="OSX79815.1"/>
    </source>
</evidence>
<keyword evidence="3" id="KW-0028">Amino-acid biosynthesis</keyword>
<reference evidence="6 7" key="1">
    <citation type="submission" date="2017-03" db="EMBL/GenBank/DDBJ databases">
        <title>WGS assembly of Porphyra umbilicalis.</title>
        <authorList>
            <person name="Brawley S.H."/>
            <person name="Blouin N.A."/>
            <person name="Ficko-Blean E."/>
            <person name="Wheeler G.L."/>
            <person name="Lohr M."/>
            <person name="Goodson H.V."/>
            <person name="Jenkins J.W."/>
            <person name="Blaby-Haas C.E."/>
            <person name="Helliwell K.E."/>
            <person name="Chan C."/>
            <person name="Marriage T."/>
            <person name="Bhattacharya D."/>
            <person name="Klein A.S."/>
            <person name="Badis Y."/>
            <person name="Brodie J."/>
            <person name="Cao Y."/>
            <person name="Collen J."/>
            <person name="Dittami S.M."/>
            <person name="Gachon C.M."/>
            <person name="Green B.R."/>
            <person name="Karpowicz S."/>
            <person name="Kim J.W."/>
            <person name="Kudahl U."/>
            <person name="Lin S."/>
            <person name="Michel G."/>
            <person name="Mittag M."/>
            <person name="Olson B.J."/>
            <person name="Pangilinan J."/>
            <person name="Peng Y."/>
            <person name="Qiu H."/>
            <person name="Shu S."/>
            <person name="Singer J.T."/>
            <person name="Smith A.G."/>
            <person name="Sprecher B.N."/>
            <person name="Wagner V."/>
            <person name="Wang W."/>
            <person name="Wang Z.-Y."/>
            <person name="Yan J."/>
            <person name="Yarish C."/>
            <person name="Zoeuner-Riek S."/>
            <person name="Zhuang Y."/>
            <person name="Zou Y."/>
            <person name="Lindquist E.A."/>
            <person name="Grimwood J."/>
            <person name="Barry K."/>
            <person name="Rokhsar D.S."/>
            <person name="Schmutz J."/>
            <person name="Stiller J.W."/>
            <person name="Grossman A.R."/>
            <person name="Prochnik S.E."/>
        </authorList>
    </citation>
    <scope>NUCLEOTIDE SEQUENCE [LARGE SCALE GENOMIC DNA]</scope>
    <source>
        <strain evidence="6">4086291</strain>
    </source>
</reference>
<feature type="domain" description="Glutamine amidotransferase" evidence="5">
    <location>
        <begin position="62"/>
        <end position="130"/>
    </location>
</feature>
<dbReference type="PRINTS" id="PR00097">
    <property type="entry name" value="ANTSNTHASEII"/>
</dbReference>
<organism evidence="6 7">
    <name type="scientific">Porphyra umbilicalis</name>
    <name type="common">Purple laver</name>
    <name type="synonym">Red alga</name>
    <dbReference type="NCBI Taxonomy" id="2786"/>
    <lineage>
        <taxon>Eukaryota</taxon>
        <taxon>Rhodophyta</taxon>
        <taxon>Bangiophyceae</taxon>
        <taxon>Bangiales</taxon>
        <taxon>Bangiaceae</taxon>
        <taxon>Porphyra</taxon>
    </lineage>
</organism>
<gene>
    <name evidence="6" type="ORF">BU14_0071s0069</name>
</gene>
<keyword evidence="7" id="KW-1185">Reference proteome</keyword>
<dbReference type="Gene3D" id="3.40.50.880">
    <property type="match status" value="1"/>
</dbReference>
<protein>
    <recommendedName>
        <fullName evidence="2">anthranilate synthase</fullName>
        <ecNumber evidence="2">4.1.3.27</ecNumber>
    </recommendedName>
</protein>